<feature type="chain" id="PRO_5015176707" evidence="1">
    <location>
        <begin position="22"/>
        <end position="82"/>
    </location>
</feature>
<organism evidence="2 3">
    <name type="scientific">Rosa chinensis</name>
    <name type="common">China rose</name>
    <dbReference type="NCBI Taxonomy" id="74649"/>
    <lineage>
        <taxon>Eukaryota</taxon>
        <taxon>Viridiplantae</taxon>
        <taxon>Streptophyta</taxon>
        <taxon>Embryophyta</taxon>
        <taxon>Tracheophyta</taxon>
        <taxon>Spermatophyta</taxon>
        <taxon>Magnoliopsida</taxon>
        <taxon>eudicotyledons</taxon>
        <taxon>Gunneridae</taxon>
        <taxon>Pentapetalae</taxon>
        <taxon>rosids</taxon>
        <taxon>fabids</taxon>
        <taxon>Rosales</taxon>
        <taxon>Rosaceae</taxon>
        <taxon>Rosoideae</taxon>
        <taxon>Rosoideae incertae sedis</taxon>
        <taxon>Rosa</taxon>
    </lineage>
</organism>
<comment type="caution">
    <text evidence="2">The sequence shown here is derived from an EMBL/GenBank/DDBJ whole genome shotgun (WGS) entry which is preliminary data.</text>
</comment>
<evidence type="ECO:0000313" key="3">
    <source>
        <dbReference type="Proteomes" id="UP000238479"/>
    </source>
</evidence>
<keyword evidence="3" id="KW-1185">Reference proteome</keyword>
<gene>
    <name evidence="2" type="ORF">RchiOBHm_Chr1g0323321</name>
</gene>
<dbReference type="Proteomes" id="UP000238479">
    <property type="component" value="Chromosome 1"/>
</dbReference>
<name>A0A2P6S9F5_ROSCH</name>
<dbReference type="AlphaFoldDB" id="A0A2P6S9F5"/>
<accession>A0A2P6S9F5</accession>
<keyword evidence="1" id="KW-0732">Signal</keyword>
<protein>
    <submittedName>
        <fullName evidence="2">Uncharacterized protein</fullName>
    </submittedName>
</protein>
<dbReference type="EMBL" id="PDCK01000039">
    <property type="protein sequence ID" value="PRQ55323.1"/>
    <property type="molecule type" value="Genomic_DNA"/>
</dbReference>
<dbReference type="Gramene" id="PRQ55323">
    <property type="protein sequence ID" value="PRQ55323"/>
    <property type="gene ID" value="RchiOBHm_Chr1g0323321"/>
</dbReference>
<proteinExistence type="predicted"/>
<sequence>MAKRVYIFLILILNMSLLCKAIDKDRKVHIVYLESLPDDEVYSYMSHHLGILERVRCWEKLCCKVLDYKLQKKFQWICCRAH</sequence>
<evidence type="ECO:0000313" key="2">
    <source>
        <dbReference type="EMBL" id="PRQ55323.1"/>
    </source>
</evidence>
<feature type="signal peptide" evidence="1">
    <location>
        <begin position="1"/>
        <end position="21"/>
    </location>
</feature>
<evidence type="ECO:0000256" key="1">
    <source>
        <dbReference type="SAM" id="SignalP"/>
    </source>
</evidence>
<reference evidence="2 3" key="1">
    <citation type="journal article" date="2018" name="Nat. Genet.">
        <title>The Rosa genome provides new insights in the design of modern roses.</title>
        <authorList>
            <person name="Bendahmane M."/>
        </authorList>
    </citation>
    <scope>NUCLEOTIDE SEQUENCE [LARGE SCALE GENOMIC DNA]</scope>
    <source>
        <strain evidence="3">cv. Old Blush</strain>
    </source>
</reference>